<gene>
    <name evidence="1" type="ORF">EXZ61_05020</name>
</gene>
<proteinExistence type="predicted"/>
<name>A0A515ELQ4_9BURK</name>
<reference evidence="2" key="1">
    <citation type="submission" date="2019-02" db="EMBL/GenBank/DDBJ databases">
        <title>Complete genome sequence of Rhodoferax sp. Gr-4.</title>
        <authorList>
            <person name="Jin L."/>
        </authorList>
    </citation>
    <scope>NUCLEOTIDE SEQUENCE [LARGE SCALE GENOMIC DNA]</scope>
    <source>
        <strain evidence="2">Gr-4</strain>
    </source>
</reference>
<keyword evidence="2" id="KW-1185">Reference proteome</keyword>
<dbReference type="KEGG" id="rhg:EXZ61_05020"/>
<organism evidence="1 2">
    <name type="scientific">Rhodoferax aquaticus</name>
    <dbReference type="NCBI Taxonomy" id="2527691"/>
    <lineage>
        <taxon>Bacteria</taxon>
        <taxon>Pseudomonadati</taxon>
        <taxon>Pseudomonadota</taxon>
        <taxon>Betaproteobacteria</taxon>
        <taxon>Burkholderiales</taxon>
        <taxon>Comamonadaceae</taxon>
        <taxon>Rhodoferax</taxon>
    </lineage>
</organism>
<evidence type="ECO:0000313" key="1">
    <source>
        <dbReference type="EMBL" id="QDL53588.1"/>
    </source>
</evidence>
<protein>
    <submittedName>
        <fullName evidence="1">Uncharacterized protein</fullName>
    </submittedName>
</protein>
<dbReference type="EMBL" id="CP036282">
    <property type="protein sequence ID" value="QDL53588.1"/>
    <property type="molecule type" value="Genomic_DNA"/>
</dbReference>
<sequence>MSYYDTPKPRATQPAQHLLGNKDVDDLCHSDEALVQLYEIDGEVETPRWSEKRRAAFLTEAS</sequence>
<evidence type="ECO:0000313" key="2">
    <source>
        <dbReference type="Proteomes" id="UP000317365"/>
    </source>
</evidence>
<accession>A0A515ELQ4</accession>
<dbReference type="AlphaFoldDB" id="A0A515ELQ4"/>
<dbReference type="Proteomes" id="UP000317365">
    <property type="component" value="Chromosome"/>
</dbReference>
<reference evidence="2" key="2">
    <citation type="journal article" date="2020" name="Int. J. Syst. Evol. Microbiol.">
        <title>Genomic insights into a novel species Rhodoferax aquaticus sp. nov., isolated from freshwater.</title>
        <authorList>
            <person name="Li T."/>
            <person name="Zhuo Y."/>
            <person name="Jin C.Z."/>
            <person name="Wu X."/>
            <person name="Ko S.R."/>
            <person name="Jin F.J."/>
            <person name="Ahn C.Y."/>
            <person name="Oh H.M."/>
            <person name="Lee H.G."/>
            <person name="Jin L."/>
        </authorList>
    </citation>
    <scope>NUCLEOTIDE SEQUENCE [LARGE SCALE GENOMIC DNA]</scope>
    <source>
        <strain evidence="2">Gr-4</strain>
    </source>
</reference>
<dbReference type="RefSeq" id="WP_142809621.1">
    <property type="nucleotide sequence ID" value="NZ_CP036282.1"/>
</dbReference>